<evidence type="ECO:0000313" key="12">
    <source>
        <dbReference type="EMBL" id="KAG5600019.1"/>
    </source>
</evidence>
<evidence type="ECO:0000256" key="10">
    <source>
        <dbReference type="SAM" id="MobiDB-lite"/>
    </source>
</evidence>
<dbReference type="GO" id="GO:0006511">
    <property type="term" value="P:ubiquitin-dependent protein catabolic process"/>
    <property type="evidence" value="ECO:0007669"/>
    <property type="project" value="UniProtKB-UniRule"/>
</dbReference>
<keyword evidence="7 9" id="KW-0862">Zinc</keyword>
<reference evidence="12 13" key="1">
    <citation type="submission" date="2020-09" db="EMBL/GenBank/DDBJ databases">
        <title>De no assembly of potato wild relative species, Solanum commersonii.</title>
        <authorList>
            <person name="Cho K."/>
        </authorList>
    </citation>
    <scope>NUCLEOTIDE SEQUENCE [LARGE SCALE GENOMIC DNA]</scope>
    <source>
        <strain evidence="12">LZ3.2</strain>
        <tissue evidence="12">Leaf</tissue>
    </source>
</reference>
<keyword evidence="3 9" id="KW-0808">Transferase</keyword>
<evidence type="ECO:0000256" key="7">
    <source>
        <dbReference type="ARBA" id="ARBA00022833"/>
    </source>
</evidence>
<accession>A0A9J5YH02</accession>
<keyword evidence="4 9" id="KW-0479">Metal-binding</keyword>
<comment type="subcellular location">
    <subcellularLocation>
        <location evidence="9">Endoplasmic reticulum membrane</location>
        <topology evidence="9">Single-pass type IV membrane protein</topology>
    </subcellularLocation>
</comment>
<evidence type="ECO:0000256" key="3">
    <source>
        <dbReference type="ARBA" id="ARBA00022679"/>
    </source>
</evidence>
<comment type="catalytic activity">
    <reaction evidence="1 9">
        <text>S-ubiquitinyl-[E2 ubiquitin-conjugating enzyme]-L-cysteine + [acceptor protein]-L-lysine = [E2 ubiquitin-conjugating enzyme]-L-cysteine + N(6)-ubiquitinyl-[acceptor protein]-L-lysine.</text>
        <dbReference type="EC" id="2.3.2.27"/>
    </reaction>
</comment>
<comment type="domain">
    <text evidence="9">The RING-type zinc finger domain is responsible for E3 ligase activity.</text>
</comment>
<feature type="region of interest" description="Disordered" evidence="10">
    <location>
        <begin position="298"/>
        <end position="333"/>
    </location>
</feature>
<dbReference type="GO" id="GO:0008270">
    <property type="term" value="F:zinc ion binding"/>
    <property type="evidence" value="ECO:0007669"/>
    <property type="project" value="UniProtKB-KW"/>
</dbReference>
<evidence type="ECO:0000313" key="13">
    <source>
        <dbReference type="Proteomes" id="UP000824120"/>
    </source>
</evidence>
<evidence type="ECO:0000259" key="11">
    <source>
        <dbReference type="PROSITE" id="PS50089"/>
    </source>
</evidence>
<evidence type="ECO:0000256" key="8">
    <source>
        <dbReference type="PROSITE-ProRule" id="PRU00175"/>
    </source>
</evidence>
<keyword evidence="5 8" id="KW-0863">Zinc-finger</keyword>
<organism evidence="12 13">
    <name type="scientific">Solanum commersonii</name>
    <name type="common">Commerson's wild potato</name>
    <name type="synonym">Commerson's nightshade</name>
    <dbReference type="NCBI Taxonomy" id="4109"/>
    <lineage>
        <taxon>Eukaryota</taxon>
        <taxon>Viridiplantae</taxon>
        <taxon>Streptophyta</taxon>
        <taxon>Embryophyta</taxon>
        <taxon>Tracheophyta</taxon>
        <taxon>Spermatophyta</taxon>
        <taxon>Magnoliopsida</taxon>
        <taxon>eudicotyledons</taxon>
        <taxon>Gunneridae</taxon>
        <taxon>Pentapetalae</taxon>
        <taxon>asterids</taxon>
        <taxon>lamiids</taxon>
        <taxon>Solanales</taxon>
        <taxon>Solanaceae</taxon>
        <taxon>Solanoideae</taxon>
        <taxon>Solaneae</taxon>
        <taxon>Solanum</taxon>
    </lineage>
</organism>
<evidence type="ECO:0000256" key="2">
    <source>
        <dbReference type="ARBA" id="ARBA00004906"/>
    </source>
</evidence>
<dbReference type="InterPro" id="IPR013083">
    <property type="entry name" value="Znf_RING/FYVE/PHD"/>
</dbReference>
<feature type="compositionally biased region" description="Low complexity" evidence="10">
    <location>
        <begin position="122"/>
        <end position="140"/>
    </location>
</feature>
<keyword evidence="9" id="KW-0256">Endoplasmic reticulum</keyword>
<dbReference type="AlphaFoldDB" id="A0A9J5YH02"/>
<evidence type="ECO:0000256" key="6">
    <source>
        <dbReference type="ARBA" id="ARBA00022786"/>
    </source>
</evidence>
<keyword evidence="6 9" id="KW-0833">Ubl conjugation pathway</keyword>
<gene>
    <name evidence="12" type="ORF">H5410_031389</name>
</gene>
<evidence type="ECO:0000256" key="1">
    <source>
        <dbReference type="ARBA" id="ARBA00000900"/>
    </source>
</evidence>
<dbReference type="InterPro" id="IPR001841">
    <property type="entry name" value="Znf_RING"/>
</dbReference>
<name>A0A9J5YH02_SOLCO</name>
<comment type="pathway">
    <text evidence="2 9">Protein modification; protein ubiquitination.</text>
</comment>
<dbReference type="GO" id="GO:0005789">
    <property type="term" value="C:endoplasmic reticulum membrane"/>
    <property type="evidence" value="ECO:0007669"/>
    <property type="project" value="UniProtKB-SubCell"/>
</dbReference>
<feature type="domain" description="RING-type" evidence="11">
    <location>
        <begin position="190"/>
        <end position="231"/>
    </location>
</feature>
<dbReference type="SUPFAM" id="SSF57850">
    <property type="entry name" value="RING/U-box"/>
    <property type="match status" value="1"/>
</dbReference>
<dbReference type="InterPro" id="IPR045103">
    <property type="entry name" value="RNF5/RNF185-like"/>
</dbReference>
<comment type="caution">
    <text evidence="12">The sequence shown here is derived from an EMBL/GenBank/DDBJ whole genome shotgun (WGS) entry which is preliminary data.</text>
</comment>
<keyword evidence="13" id="KW-1185">Reference proteome</keyword>
<proteinExistence type="predicted"/>
<evidence type="ECO:0000256" key="4">
    <source>
        <dbReference type="ARBA" id="ARBA00022723"/>
    </source>
</evidence>
<dbReference type="SMART" id="SM00184">
    <property type="entry name" value="RING"/>
    <property type="match status" value="1"/>
</dbReference>
<sequence>MPGKHRAGGPASCLRPRSRRAAQSFFSLDNSLQAKPICIVQLMLNQLERPLFQRILVVSLMEDNLINAIVMDLDLNHEPMESSALGLGSLSNTRIEQRILHLEAVAARWRQVHNSAPDTAHNSANEPPNSAANEAPNSAADTGHNSVQHHNCLGKGKGCKRDRSHLVAKALEMDVVVKKVDKNGPSFFDCNICFDIAKEPILTCCGHLYCWSCFYNLPYVDSTTKECPECKGEVTDANITPIYGNAHSYCSKQVHSAFELPPRPKANRVESVRQQRVTRGLSHIPVAEALRRIRNSIGLGDHPQQMDTGGVSSTSLNGSQELQNTEATGSQRPRTRVFSRVLSGGAASLSSELENVQRLFEDITASITDRIHERSNLQVSPIGHVVADEGNSLRRDAAIIQSEHQTLDSIADASSVVSLPSSSQSNEVSDAVLQLENLTTDTANLPVILSPYSRRRSGFSRLSDLDSEILPETRRRFS</sequence>
<dbReference type="GO" id="GO:0061630">
    <property type="term" value="F:ubiquitin protein ligase activity"/>
    <property type="evidence" value="ECO:0007669"/>
    <property type="project" value="UniProtKB-UniRule"/>
</dbReference>
<dbReference type="EMBL" id="JACXVP010000006">
    <property type="protein sequence ID" value="KAG5600019.1"/>
    <property type="molecule type" value="Genomic_DNA"/>
</dbReference>
<feature type="region of interest" description="Disordered" evidence="10">
    <location>
        <begin position="116"/>
        <end position="146"/>
    </location>
</feature>
<dbReference type="EC" id="2.3.2.27" evidence="9"/>
<dbReference type="InterPro" id="IPR027370">
    <property type="entry name" value="Znf-RING_euk"/>
</dbReference>
<dbReference type="PANTHER" id="PTHR12313">
    <property type="entry name" value="E3 UBIQUITIN-PROTEIN LIGASE RNF5-RELATED"/>
    <property type="match status" value="1"/>
</dbReference>
<protein>
    <recommendedName>
        <fullName evidence="9">E3 ubiquitin-protein ligase RMA</fullName>
        <ecNumber evidence="9">2.3.2.27</ecNumber>
    </recommendedName>
    <alternativeName>
        <fullName evidence="9">Protein RING membrane-anchor</fullName>
    </alternativeName>
    <alternativeName>
        <fullName evidence="9">RING-type E3 ubiquitin transferase RMA</fullName>
    </alternativeName>
</protein>
<evidence type="ECO:0000256" key="9">
    <source>
        <dbReference type="RuleBase" id="RU369090"/>
    </source>
</evidence>
<dbReference type="PROSITE" id="PS50089">
    <property type="entry name" value="ZF_RING_2"/>
    <property type="match status" value="1"/>
</dbReference>
<feature type="compositionally biased region" description="Polar residues" evidence="10">
    <location>
        <begin position="305"/>
        <end position="332"/>
    </location>
</feature>
<dbReference type="Proteomes" id="UP000824120">
    <property type="component" value="Chromosome 6"/>
</dbReference>
<dbReference type="Pfam" id="PF13445">
    <property type="entry name" value="zf-RING_UBOX"/>
    <property type="match status" value="1"/>
</dbReference>
<dbReference type="Gene3D" id="3.30.40.10">
    <property type="entry name" value="Zinc/RING finger domain, C3HC4 (zinc finger)"/>
    <property type="match status" value="1"/>
</dbReference>
<dbReference type="OrthoDB" id="6270329at2759"/>
<evidence type="ECO:0000256" key="5">
    <source>
        <dbReference type="ARBA" id="ARBA00022771"/>
    </source>
</evidence>
<comment type="function">
    <text evidence="9">E3 ubiquitin-protein ligase.</text>
</comment>